<dbReference type="Gene3D" id="1.10.10.10">
    <property type="entry name" value="Winged helix-like DNA-binding domain superfamily/Winged helix DNA-binding domain"/>
    <property type="match status" value="1"/>
</dbReference>
<dbReference type="EMBL" id="VFIA01000029">
    <property type="protein sequence ID" value="MBC3793609.1"/>
    <property type="molecule type" value="Genomic_DNA"/>
</dbReference>
<name>A0ABR6WBG2_9BACT</name>
<reference evidence="1 2" key="1">
    <citation type="submission" date="2019-06" db="EMBL/GenBank/DDBJ databases">
        <title>Spirosoma utsteinense sp. nov. isolated from Antarctic ice-free soils.</title>
        <authorList>
            <person name="Tahon G."/>
        </authorList>
    </citation>
    <scope>NUCLEOTIDE SEQUENCE [LARGE SCALE GENOMIC DNA]</scope>
    <source>
        <strain evidence="1 2">LMG 31447</strain>
    </source>
</reference>
<evidence type="ECO:0000313" key="2">
    <source>
        <dbReference type="Proteomes" id="UP000700732"/>
    </source>
</evidence>
<dbReference type="InterPro" id="IPR036388">
    <property type="entry name" value="WH-like_DNA-bd_sf"/>
</dbReference>
<proteinExistence type="predicted"/>
<dbReference type="Pfam" id="PF04255">
    <property type="entry name" value="DUF433"/>
    <property type="match status" value="1"/>
</dbReference>
<organism evidence="1 2">
    <name type="scientific">Spirosoma utsteinense</name>
    <dbReference type="NCBI Taxonomy" id="2585773"/>
    <lineage>
        <taxon>Bacteria</taxon>
        <taxon>Pseudomonadati</taxon>
        <taxon>Bacteroidota</taxon>
        <taxon>Cytophagia</taxon>
        <taxon>Cytophagales</taxon>
        <taxon>Cytophagaceae</taxon>
        <taxon>Spirosoma</taxon>
    </lineage>
</organism>
<keyword evidence="2" id="KW-1185">Reference proteome</keyword>
<dbReference type="Proteomes" id="UP000700732">
    <property type="component" value="Unassembled WGS sequence"/>
</dbReference>
<dbReference type="PANTHER" id="PTHR34849">
    <property type="entry name" value="SSL5025 PROTEIN"/>
    <property type="match status" value="1"/>
</dbReference>
<comment type="caution">
    <text evidence="1">The sequence shown here is derived from an EMBL/GenBank/DDBJ whole genome shotgun (WGS) entry which is preliminary data.</text>
</comment>
<sequence length="79" mass="8526">MNLVERITVVPDVCNGKPTIRGMRITVRTVLEYLAAGETAENILDAYPNLELADIQASLAYAALLADVRIDSLPLPMAA</sequence>
<gene>
    <name evidence="1" type="ORF">FH603_4128</name>
</gene>
<dbReference type="PANTHER" id="PTHR34849:SF3">
    <property type="entry name" value="SSR2962 PROTEIN"/>
    <property type="match status" value="1"/>
</dbReference>
<evidence type="ECO:0000313" key="1">
    <source>
        <dbReference type="EMBL" id="MBC3793609.1"/>
    </source>
</evidence>
<dbReference type="InterPro" id="IPR007367">
    <property type="entry name" value="DUF433"/>
</dbReference>
<evidence type="ECO:0008006" key="3">
    <source>
        <dbReference type="Google" id="ProtNLM"/>
    </source>
</evidence>
<dbReference type="SUPFAM" id="SSF46689">
    <property type="entry name" value="Homeodomain-like"/>
    <property type="match status" value="1"/>
</dbReference>
<dbReference type="InterPro" id="IPR009057">
    <property type="entry name" value="Homeodomain-like_sf"/>
</dbReference>
<protein>
    <recommendedName>
        <fullName evidence="3">DUF433 domain-containing protein</fullName>
    </recommendedName>
</protein>
<dbReference type="RefSeq" id="WP_186739473.1">
    <property type="nucleotide sequence ID" value="NZ_VFIA01000029.1"/>
</dbReference>
<accession>A0ABR6WBG2</accession>